<dbReference type="PANTHER" id="PTHR10430:SF16">
    <property type="entry name" value="PEROXIREDOXIN-5, MITOCHONDRIAL"/>
    <property type="match status" value="1"/>
</dbReference>
<name>A0A418T484_9RHOB</name>
<dbReference type="EMBL" id="QZCG01000002">
    <property type="protein sequence ID" value="RJE88019.1"/>
    <property type="molecule type" value="Genomic_DNA"/>
</dbReference>
<reference evidence="8" key="1">
    <citation type="submission" date="2018-09" db="EMBL/GenBank/DDBJ databases">
        <title>Acidovorax cavernicola nov. sp. isolated from Gruta de las Maravillas (Aracena, Spain).</title>
        <authorList>
            <person name="Jurado V."/>
            <person name="Gutierrez-Patricio S."/>
            <person name="Gonzalez-Pimentel J.L."/>
            <person name="Miller A.Z."/>
            <person name="Laiz L."/>
            <person name="Saiz-Jimenez C."/>
        </authorList>
    </citation>
    <scope>NUCLEOTIDE SEQUENCE [LARGE SCALE GENOMIC DNA]</scope>
    <source>
        <strain evidence="8">1011MAR3C25</strain>
    </source>
</reference>
<comment type="function">
    <text evidence="4">Thiol-specific peroxidase that catalyzes the reduction of hydrogen peroxide and organic hydroperoxides to water and alcohols, respectively. Plays a role in cell protection against oxidative stress by detoxifying peroxides.</text>
</comment>
<feature type="domain" description="Thioredoxin" evidence="6">
    <location>
        <begin position="3"/>
        <end position="161"/>
    </location>
</feature>
<accession>A0A418T484</accession>
<evidence type="ECO:0000313" key="7">
    <source>
        <dbReference type="EMBL" id="RJE88019.1"/>
    </source>
</evidence>
<keyword evidence="4" id="KW-0676">Redox-active center</keyword>
<proteinExistence type="inferred from homology"/>
<dbReference type="PANTHER" id="PTHR10430">
    <property type="entry name" value="PEROXIREDOXIN"/>
    <property type="match status" value="1"/>
</dbReference>
<feature type="region of interest" description="Disordered" evidence="5">
    <location>
        <begin position="1"/>
        <end position="26"/>
    </location>
</feature>
<evidence type="ECO:0000259" key="6">
    <source>
        <dbReference type="PROSITE" id="PS51352"/>
    </source>
</evidence>
<evidence type="ECO:0000256" key="2">
    <source>
        <dbReference type="ARBA" id="ARBA00023002"/>
    </source>
</evidence>
<dbReference type="RefSeq" id="WP_119746043.1">
    <property type="nucleotide sequence ID" value="NZ_QZCG01000002.1"/>
</dbReference>
<dbReference type="SUPFAM" id="SSF52833">
    <property type="entry name" value="Thioredoxin-like"/>
    <property type="match status" value="1"/>
</dbReference>
<keyword evidence="8" id="KW-1185">Reference proteome</keyword>
<gene>
    <name evidence="7" type="ORF">D3P04_03635</name>
</gene>
<dbReference type="InterPro" id="IPR036249">
    <property type="entry name" value="Thioredoxin-like_sf"/>
</dbReference>
<dbReference type="GO" id="GO:0008379">
    <property type="term" value="F:thioredoxin peroxidase activity"/>
    <property type="evidence" value="ECO:0007669"/>
    <property type="project" value="InterPro"/>
</dbReference>
<dbReference type="InterPro" id="IPR037944">
    <property type="entry name" value="PRX5-like"/>
</dbReference>
<organism evidence="7 8">
    <name type="scientific">Paracoccus onubensis</name>
    <dbReference type="NCBI Taxonomy" id="1675788"/>
    <lineage>
        <taxon>Bacteria</taxon>
        <taxon>Pseudomonadati</taxon>
        <taxon>Pseudomonadota</taxon>
        <taxon>Alphaproteobacteria</taxon>
        <taxon>Rhodobacterales</taxon>
        <taxon>Paracoccaceae</taxon>
        <taxon>Paracoccus</taxon>
    </lineage>
</organism>
<dbReference type="InterPro" id="IPR013740">
    <property type="entry name" value="Redoxin"/>
</dbReference>
<dbReference type="EC" id="1.11.1.27" evidence="4"/>
<sequence length="161" mass="16715">MSITTGDAFPSGKLLRVGENGPEEVDTNDLAQGRVAIFGLPGAFTGTCTNAHMPSFIRTADDFRAKGIDRIICLTVNDPFVCDAWAKATGAPDAGIEVLADADGSVTKALGLSFDAPPAGLFGRCKRFAALLNDGKVEVIQIEDSPGQCSVSAGEALLEKV</sequence>
<protein>
    <recommendedName>
        <fullName evidence="4">Glutathione-dependent peroxiredoxin</fullName>
        <ecNumber evidence="4">1.11.1.27</ecNumber>
    </recommendedName>
</protein>
<keyword evidence="1 4" id="KW-0575">Peroxidase</keyword>
<dbReference type="Proteomes" id="UP000284202">
    <property type="component" value="Unassembled WGS sequence"/>
</dbReference>
<dbReference type="Gene3D" id="3.40.30.10">
    <property type="entry name" value="Glutaredoxin"/>
    <property type="match status" value="1"/>
</dbReference>
<comment type="similarity">
    <text evidence="4">Belongs to the peroxiredoxin family. Prx5 subfamily.</text>
</comment>
<evidence type="ECO:0000256" key="4">
    <source>
        <dbReference type="RuleBase" id="RU366011"/>
    </source>
</evidence>
<dbReference type="Pfam" id="PF08534">
    <property type="entry name" value="Redoxin"/>
    <property type="match status" value="1"/>
</dbReference>
<dbReference type="GO" id="GO:0034599">
    <property type="term" value="P:cellular response to oxidative stress"/>
    <property type="evidence" value="ECO:0007669"/>
    <property type="project" value="InterPro"/>
</dbReference>
<dbReference type="AlphaFoldDB" id="A0A418T484"/>
<comment type="catalytic activity">
    <reaction evidence="4">
        <text>a hydroperoxide + 2 glutathione = an alcohol + glutathione disulfide + H2O</text>
        <dbReference type="Rhea" id="RHEA:62632"/>
        <dbReference type="ChEBI" id="CHEBI:15377"/>
        <dbReference type="ChEBI" id="CHEBI:30879"/>
        <dbReference type="ChEBI" id="CHEBI:35924"/>
        <dbReference type="ChEBI" id="CHEBI:57925"/>
        <dbReference type="ChEBI" id="CHEBI:58297"/>
        <dbReference type="EC" id="1.11.1.27"/>
    </reaction>
</comment>
<dbReference type="GO" id="GO:0005737">
    <property type="term" value="C:cytoplasm"/>
    <property type="evidence" value="ECO:0007669"/>
    <property type="project" value="TreeGrafter"/>
</dbReference>
<evidence type="ECO:0000256" key="1">
    <source>
        <dbReference type="ARBA" id="ARBA00022559"/>
    </source>
</evidence>
<dbReference type="PROSITE" id="PS51352">
    <property type="entry name" value="THIOREDOXIN_2"/>
    <property type="match status" value="1"/>
</dbReference>
<dbReference type="OrthoDB" id="9800621at2"/>
<dbReference type="CDD" id="cd03013">
    <property type="entry name" value="PRX5_like"/>
    <property type="match status" value="1"/>
</dbReference>
<evidence type="ECO:0000313" key="8">
    <source>
        <dbReference type="Proteomes" id="UP000284202"/>
    </source>
</evidence>
<comment type="caution">
    <text evidence="7">The sequence shown here is derived from an EMBL/GenBank/DDBJ whole genome shotgun (WGS) entry which is preliminary data.</text>
</comment>
<dbReference type="InterPro" id="IPR013766">
    <property type="entry name" value="Thioredoxin_domain"/>
</dbReference>
<keyword evidence="4" id="KW-0049">Antioxidant</keyword>
<evidence type="ECO:0000256" key="5">
    <source>
        <dbReference type="SAM" id="MobiDB-lite"/>
    </source>
</evidence>
<feature type="active site" description="Cysteine sulfenic acid (-SOH) intermediate" evidence="3">
    <location>
        <position position="48"/>
    </location>
</feature>
<dbReference type="GO" id="GO:0042744">
    <property type="term" value="P:hydrogen peroxide catabolic process"/>
    <property type="evidence" value="ECO:0007669"/>
    <property type="project" value="TreeGrafter"/>
</dbReference>
<keyword evidence="2 4" id="KW-0560">Oxidoreductase</keyword>
<dbReference type="GO" id="GO:0045454">
    <property type="term" value="P:cell redox homeostasis"/>
    <property type="evidence" value="ECO:0007669"/>
    <property type="project" value="TreeGrafter"/>
</dbReference>
<evidence type="ECO:0000256" key="3">
    <source>
        <dbReference type="PIRSR" id="PIRSR637944-1"/>
    </source>
</evidence>